<organism evidence="2 3">
    <name type="scientific">Strongyloides venezuelensis</name>
    <name type="common">Threadworm</name>
    <dbReference type="NCBI Taxonomy" id="75913"/>
    <lineage>
        <taxon>Eukaryota</taxon>
        <taxon>Metazoa</taxon>
        <taxon>Ecdysozoa</taxon>
        <taxon>Nematoda</taxon>
        <taxon>Chromadorea</taxon>
        <taxon>Rhabditida</taxon>
        <taxon>Tylenchina</taxon>
        <taxon>Panagrolaimomorpha</taxon>
        <taxon>Strongyloidoidea</taxon>
        <taxon>Strongyloididae</taxon>
        <taxon>Strongyloides</taxon>
    </lineage>
</organism>
<keyword evidence="1" id="KW-0812">Transmembrane</keyword>
<evidence type="ECO:0000313" key="3">
    <source>
        <dbReference type="WBParaSite" id="SVE_0906300.1"/>
    </source>
</evidence>
<dbReference type="AlphaFoldDB" id="A0A0K0FJI9"/>
<reference evidence="3" key="2">
    <citation type="submission" date="2015-08" db="UniProtKB">
        <authorList>
            <consortium name="WormBaseParasite"/>
        </authorList>
    </citation>
    <scope>IDENTIFICATION</scope>
</reference>
<name>A0A0K0FJI9_STRVS</name>
<accession>A0A0K0FJI9</accession>
<evidence type="ECO:0000313" key="2">
    <source>
        <dbReference type="Proteomes" id="UP000035680"/>
    </source>
</evidence>
<sequence length="74" mass="8915">MIDICILHSNISKFFNSQKKEGKSISYLKILLSFITVNNNKRSQKYFFSIQRNIFLIYNYLILILLFFFKILIL</sequence>
<reference evidence="2" key="1">
    <citation type="submission" date="2014-07" db="EMBL/GenBank/DDBJ databases">
        <authorList>
            <person name="Martin A.A"/>
            <person name="De Silva N."/>
        </authorList>
    </citation>
    <scope>NUCLEOTIDE SEQUENCE</scope>
</reference>
<feature type="transmembrane region" description="Helical" evidence="1">
    <location>
        <begin position="54"/>
        <end position="73"/>
    </location>
</feature>
<protein>
    <submittedName>
        <fullName evidence="3">Transmembrane protein</fullName>
    </submittedName>
</protein>
<keyword evidence="2" id="KW-1185">Reference proteome</keyword>
<evidence type="ECO:0000256" key="1">
    <source>
        <dbReference type="SAM" id="Phobius"/>
    </source>
</evidence>
<proteinExistence type="predicted"/>
<dbReference type="Proteomes" id="UP000035680">
    <property type="component" value="Unassembled WGS sequence"/>
</dbReference>
<dbReference type="WBParaSite" id="SVE_0906300.1">
    <property type="protein sequence ID" value="SVE_0906300.1"/>
    <property type="gene ID" value="SVE_0906300"/>
</dbReference>
<keyword evidence="1" id="KW-1133">Transmembrane helix</keyword>
<keyword evidence="1" id="KW-0472">Membrane</keyword>